<organism evidence="13 14">
    <name type="scientific">Paenibacillus psychroresistens</name>
    <dbReference type="NCBI Taxonomy" id="1778678"/>
    <lineage>
        <taxon>Bacteria</taxon>
        <taxon>Bacillati</taxon>
        <taxon>Bacillota</taxon>
        <taxon>Bacilli</taxon>
        <taxon>Bacillales</taxon>
        <taxon>Paenibacillaceae</taxon>
        <taxon>Paenibacillus</taxon>
    </lineage>
</organism>
<dbReference type="Pfam" id="PF02922">
    <property type="entry name" value="CBM_48"/>
    <property type="match status" value="1"/>
</dbReference>
<dbReference type="Gene3D" id="2.60.40.10">
    <property type="entry name" value="Immunoglobulins"/>
    <property type="match status" value="1"/>
</dbReference>
<dbReference type="Proteomes" id="UP000426246">
    <property type="component" value="Chromosome"/>
</dbReference>
<dbReference type="InterPro" id="IPR006048">
    <property type="entry name" value="A-amylase/branching_C"/>
</dbReference>
<dbReference type="Gene3D" id="2.60.40.1180">
    <property type="entry name" value="Golgi alpha-mannosidase II"/>
    <property type="match status" value="1"/>
</dbReference>
<dbReference type="GO" id="GO:0005829">
    <property type="term" value="C:cytosol"/>
    <property type="evidence" value="ECO:0007669"/>
    <property type="project" value="TreeGrafter"/>
</dbReference>
<evidence type="ECO:0000256" key="3">
    <source>
        <dbReference type="ARBA" id="ARBA00004964"/>
    </source>
</evidence>
<dbReference type="InterPro" id="IPR006407">
    <property type="entry name" value="GlgB"/>
</dbReference>
<comment type="pathway">
    <text evidence="3 10">Glycan biosynthesis; glycogen biosynthesis.</text>
</comment>
<evidence type="ECO:0000256" key="11">
    <source>
        <dbReference type="PIRSR" id="PIRSR000463-1"/>
    </source>
</evidence>
<keyword evidence="7 10" id="KW-0808">Transferase</keyword>
<evidence type="ECO:0000313" key="13">
    <source>
        <dbReference type="EMBL" id="QGQ96791.1"/>
    </source>
</evidence>
<evidence type="ECO:0000313" key="14">
    <source>
        <dbReference type="Proteomes" id="UP000426246"/>
    </source>
</evidence>
<dbReference type="SUPFAM" id="SSF81296">
    <property type="entry name" value="E set domains"/>
    <property type="match status" value="1"/>
</dbReference>
<dbReference type="CDD" id="cd02855">
    <property type="entry name" value="E_set_GBE_prok_N"/>
    <property type="match status" value="1"/>
</dbReference>
<dbReference type="OrthoDB" id="9800174at2"/>
<feature type="active site" description="Nucleophile" evidence="10 11">
    <location>
        <position position="309"/>
    </location>
</feature>
<evidence type="ECO:0000256" key="8">
    <source>
        <dbReference type="ARBA" id="ARBA00023056"/>
    </source>
</evidence>
<feature type="active site" description="Proton donor" evidence="10 11">
    <location>
        <position position="362"/>
    </location>
</feature>
<dbReference type="CDD" id="cd11322">
    <property type="entry name" value="AmyAc_Glg_BE"/>
    <property type="match status" value="1"/>
</dbReference>
<dbReference type="GO" id="GO:0043169">
    <property type="term" value="F:cation binding"/>
    <property type="evidence" value="ECO:0007669"/>
    <property type="project" value="InterPro"/>
</dbReference>
<keyword evidence="8 10" id="KW-0320">Glycogen biosynthesis</keyword>
<dbReference type="SMART" id="SM00642">
    <property type="entry name" value="Aamy"/>
    <property type="match status" value="1"/>
</dbReference>
<name>A0A6B8RK42_9BACL</name>
<dbReference type="InterPro" id="IPR004193">
    <property type="entry name" value="Glyco_hydro_13_N"/>
</dbReference>
<evidence type="ECO:0000259" key="12">
    <source>
        <dbReference type="SMART" id="SM00642"/>
    </source>
</evidence>
<comment type="function">
    <text evidence="2 10">Catalyzes the formation of the alpha-1,6-glucosidic linkages in glycogen by scission of a 1,4-alpha-linked oligosaccharide from growing alpha-1,4-glucan chains and the subsequent attachment of the oligosaccharide to the alpha-1,6 position.</text>
</comment>
<dbReference type="RefSeq" id="WP_155701864.1">
    <property type="nucleotide sequence ID" value="NZ_CP034235.1"/>
</dbReference>
<dbReference type="GO" id="GO:0005978">
    <property type="term" value="P:glycogen biosynthetic process"/>
    <property type="evidence" value="ECO:0007669"/>
    <property type="project" value="UniProtKB-UniRule"/>
</dbReference>
<dbReference type="HAMAP" id="MF_00685">
    <property type="entry name" value="GlgB"/>
    <property type="match status" value="1"/>
</dbReference>
<dbReference type="SUPFAM" id="SSF51011">
    <property type="entry name" value="Glycosyl hydrolase domain"/>
    <property type="match status" value="1"/>
</dbReference>
<dbReference type="EC" id="2.4.1.18" evidence="10"/>
<dbReference type="InterPro" id="IPR013783">
    <property type="entry name" value="Ig-like_fold"/>
</dbReference>
<evidence type="ECO:0000256" key="1">
    <source>
        <dbReference type="ARBA" id="ARBA00000826"/>
    </source>
</evidence>
<dbReference type="Pfam" id="PF02806">
    <property type="entry name" value="Alpha-amylase_C"/>
    <property type="match status" value="1"/>
</dbReference>
<gene>
    <name evidence="10 13" type="primary">glgB</name>
    <name evidence="13" type="ORF">EHS13_18850</name>
</gene>
<accession>A0A6B8RK42</accession>
<keyword evidence="9 10" id="KW-0119">Carbohydrate metabolism</keyword>
<dbReference type="InterPro" id="IPR014756">
    <property type="entry name" value="Ig_E-set"/>
</dbReference>
<sequence length="635" mass="73709">MAFESPTPHDLYLFHEGNLFQSYRTLGSHVTNQHGVEGVLFSVWAPNANKVSVVGDFNHWYGSNHEMNRLEQSGVWSLFIPYLGEGTVYKYQIESQHDGLLLKADPYGVYAELRPKTASIVRNLSGFDWQDHEWQKQKAEQSHFKRPMNIYEMHLGSWKLNDDKSFLTYEQLANELVDYLVSSGYTHLEIMPLSEHPFDRSWGYQIIGYYALTSRYGTPEQFMHLVNRCHQHGIGVIMDWVPGHFCKDDPGLRRFDGSPLYEYHDPKKAEKLLWGTLSFDFGKPEVCSFLISNAVFWMDVYHIDGIRADAVASMLDQNFDKPQEQWTLNEQGGTENLEAIAFLQKLNKTVFQLFPHALMIAEDSSDRPLITAPTYAGGLGFNYKWNMGWMNDTLRYMELEPEQRRHHHNWITFSFLYAYSENFILPFSHDEVVHGKKSLLNKMPGDYWRKFANLRLLYGFMAGHPGKKLLFMGSEFGQFSEWNDNEFAQLDWQLIHDFEKHRQINEYKKHLNSIYKQQSALWELDFDPAGFTWIDADNAEQGVLSFIRKSQDPNEQIVIVCNFTPNVYHDFRIGVPSSSQMYELLNSDEERFGGSGCINSGQYHAQSIPYHNQAYSIQMTVPPLATVMLKTSKPN</sequence>
<dbReference type="GO" id="GO:0004553">
    <property type="term" value="F:hydrolase activity, hydrolyzing O-glycosyl compounds"/>
    <property type="evidence" value="ECO:0007669"/>
    <property type="project" value="InterPro"/>
</dbReference>
<dbReference type="EMBL" id="CP034235">
    <property type="protein sequence ID" value="QGQ96791.1"/>
    <property type="molecule type" value="Genomic_DNA"/>
</dbReference>
<dbReference type="FunFam" id="2.60.40.1180:FF:000002">
    <property type="entry name" value="1,4-alpha-glucan branching enzyme GlgB"/>
    <property type="match status" value="1"/>
</dbReference>
<dbReference type="PANTHER" id="PTHR43651:SF3">
    <property type="entry name" value="1,4-ALPHA-GLUCAN-BRANCHING ENZYME"/>
    <property type="match status" value="1"/>
</dbReference>
<comment type="subunit">
    <text evidence="10">Monomer.</text>
</comment>
<dbReference type="NCBIfam" id="TIGR01515">
    <property type="entry name" value="branching_enzym"/>
    <property type="match status" value="1"/>
</dbReference>
<dbReference type="PIRSF" id="PIRSF000463">
    <property type="entry name" value="GlgB"/>
    <property type="match status" value="1"/>
</dbReference>
<evidence type="ECO:0000256" key="5">
    <source>
        <dbReference type="ARBA" id="ARBA00022600"/>
    </source>
</evidence>
<evidence type="ECO:0000256" key="7">
    <source>
        <dbReference type="ARBA" id="ARBA00022679"/>
    </source>
</evidence>
<dbReference type="FunFam" id="2.60.40.10:FF:000169">
    <property type="entry name" value="1,4-alpha-glucan branching enzyme GlgB"/>
    <property type="match status" value="1"/>
</dbReference>
<dbReference type="PANTHER" id="PTHR43651">
    <property type="entry name" value="1,4-ALPHA-GLUCAN-BRANCHING ENZYME"/>
    <property type="match status" value="1"/>
</dbReference>
<keyword evidence="6 10" id="KW-0328">Glycosyltransferase</keyword>
<dbReference type="NCBIfam" id="NF008967">
    <property type="entry name" value="PRK12313.1"/>
    <property type="match status" value="1"/>
</dbReference>
<reference evidence="14" key="1">
    <citation type="submission" date="2018-11" db="EMBL/GenBank/DDBJ databases">
        <title>Complete genome sequence of Paenibacillus sp. ML311-T8.</title>
        <authorList>
            <person name="Nam Y.-D."/>
            <person name="Kang J."/>
            <person name="Chung W.-H."/>
            <person name="Park Y.S."/>
        </authorList>
    </citation>
    <scope>NUCLEOTIDE SEQUENCE [LARGE SCALE GENOMIC DNA]</scope>
    <source>
        <strain evidence="14">ML311-T8</strain>
    </source>
</reference>
<evidence type="ECO:0000256" key="6">
    <source>
        <dbReference type="ARBA" id="ARBA00022676"/>
    </source>
</evidence>
<evidence type="ECO:0000256" key="4">
    <source>
        <dbReference type="ARBA" id="ARBA00009000"/>
    </source>
</evidence>
<protein>
    <recommendedName>
        <fullName evidence="10">1,4-alpha-glucan branching enzyme GlgB</fullName>
        <ecNumber evidence="10">2.4.1.18</ecNumber>
    </recommendedName>
    <alternativeName>
        <fullName evidence="10">1,4-alpha-D-glucan:1,4-alpha-D-glucan 6-glucosyl-transferase</fullName>
    </alternativeName>
    <alternativeName>
        <fullName evidence="10">Alpha-(1-&gt;4)-glucan branching enzyme</fullName>
    </alternativeName>
    <alternativeName>
        <fullName evidence="10">Glycogen branching enzyme</fullName>
        <shortName evidence="10">BE</shortName>
    </alternativeName>
</protein>
<dbReference type="GO" id="GO:0003844">
    <property type="term" value="F:1,4-alpha-glucan branching enzyme activity"/>
    <property type="evidence" value="ECO:0007669"/>
    <property type="project" value="UniProtKB-UniRule"/>
</dbReference>
<evidence type="ECO:0000256" key="9">
    <source>
        <dbReference type="ARBA" id="ARBA00023277"/>
    </source>
</evidence>
<keyword evidence="5 10" id="KW-0321">Glycogen metabolism</keyword>
<dbReference type="InterPro" id="IPR044143">
    <property type="entry name" value="GlgB_N_E_set_prok"/>
</dbReference>
<feature type="domain" description="Glycosyl hydrolase family 13 catalytic" evidence="12">
    <location>
        <begin position="152"/>
        <end position="514"/>
    </location>
</feature>
<dbReference type="NCBIfam" id="NF003811">
    <property type="entry name" value="PRK05402.1"/>
    <property type="match status" value="1"/>
</dbReference>
<dbReference type="Gene3D" id="3.20.20.80">
    <property type="entry name" value="Glycosidases"/>
    <property type="match status" value="1"/>
</dbReference>
<dbReference type="SUPFAM" id="SSF51445">
    <property type="entry name" value="(Trans)glycosidases"/>
    <property type="match status" value="1"/>
</dbReference>
<dbReference type="InterPro" id="IPR017853">
    <property type="entry name" value="GH"/>
</dbReference>
<dbReference type="InterPro" id="IPR013780">
    <property type="entry name" value="Glyco_hydro_b"/>
</dbReference>
<keyword evidence="14" id="KW-1185">Reference proteome</keyword>
<evidence type="ECO:0000256" key="10">
    <source>
        <dbReference type="HAMAP-Rule" id="MF_00685"/>
    </source>
</evidence>
<evidence type="ECO:0000256" key="2">
    <source>
        <dbReference type="ARBA" id="ARBA00002953"/>
    </source>
</evidence>
<dbReference type="UniPathway" id="UPA00164"/>
<dbReference type="InterPro" id="IPR037439">
    <property type="entry name" value="Branching_enzy"/>
</dbReference>
<comment type="similarity">
    <text evidence="4 10">Belongs to the glycosyl hydrolase 13 family. GlgB subfamily.</text>
</comment>
<comment type="catalytic activity">
    <reaction evidence="1 10">
        <text>Transfers a segment of a (1-&gt;4)-alpha-D-glucan chain to a primary hydroxy group in a similar glucan chain.</text>
        <dbReference type="EC" id="2.4.1.18"/>
    </reaction>
</comment>
<dbReference type="Pfam" id="PF00128">
    <property type="entry name" value="Alpha-amylase"/>
    <property type="match status" value="1"/>
</dbReference>
<dbReference type="AlphaFoldDB" id="A0A6B8RK42"/>
<dbReference type="InterPro" id="IPR006047">
    <property type="entry name" value="GH13_cat_dom"/>
</dbReference>
<dbReference type="FunFam" id="3.20.20.80:FF:000003">
    <property type="entry name" value="1,4-alpha-glucan branching enzyme GlgB"/>
    <property type="match status" value="1"/>
</dbReference>
<dbReference type="KEGG" id="ppsc:EHS13_18850"/>
<proteinExistence type="inferred from homology"/>